<dbReference type="PROSITE" id="PS50931">
    <property type="entry name" value="HTH_LYSR"/>
    <property type="match status" value="1"/>
</dbReference>
<dbReference type="Gene3D" id="1.10.10.10">
    <property type="entry name" value="Winged helix-like DNA-binding domain superfamily/Winged helix DNA-binding domain"/>
    <property type="match status" value="1"/>
</dbReference>
<keyword evidence="3" id="KW-0238">DNA-binding</keyword>
<accession>A0AAU7F5U8</accession>
<evidence type="ECO:0000256" key="4">
    <source>
        <dbReference type="ARBA" id="ARBA00023163"/>
    </source>
</evidence>
<dbReference type="EMBL" id="CP157355">
    <property type="protein sequence ID" value="XBL99881.1"/>
    <property type="molecule type" value="Genomic_DNA"/>
</dbReference>
<dbReference type="InterPro" id="IPR036390">
    <property type="entry name" value="WH_DNA-bd_sf"/>
</dbReference>
<dbReference type="PRINTS" id="PR00039">
    <property type="entry name" value="HTHLYSR"/>
</dbReference>
<dbReference type="AlphaFoldDB" id="A0AAU7F5U8"/>
<evidence type="ECO:0000259" key="5">
    <source>
        <dbReference type="PROSITE" id="PS50931"/>
    </source>
</evidence>
<dbReference type="SUPFAM" id="SSF46785">
    <property type="entry name" value="Winged helix' DNA-binding domain"/>
    <property type="match status" value="1"/>
</dbReference>
<protein>
    <submittedName>
        <fullName evidence="6">LysR family transcriptional regulator</fullName>
    </submittedName>
</protein>
<name>A0AAU7F5U8_9NEIS</name>
<evidence type="ECO:0000256" key="3">
    <source>
        <dbReference type="ARBA" id="ARBA00023125"/>
    </source>
</evidence>
<dbReference type="SUPFAM" id="SSF53850">
    <property type="entry name" value="Periplasmic binding protein-like II"/>
    <property type="match status" value="1"/>
</dbReference>
<keyword evidence="4" id="KW-0804">Transcription</keyword>
<dbReference type="Pfam" id="PF03466">
    <property type="entry name" value="LysR_substrate"/>
    <property type="match status" value="1"/>
</dbReference>
<proteinExistence type="inferred from homology"/>
<dbReference type="GO" id="GO:0000976">
    <property type="term" value="F:transcription cis-regulatory region binding"/>
    <property type="evidence" value="ECO:0007669"/>
    <property type="project" value="TreeGrafter"/>
</dbReference>
<reference evidence="6" key="1">
    <citation type="submission" date="2024-05" db="EMBL/GenBank/DDBJ databases">
        <authorList>
            <person name="Yang L."/>
            <person name="Pan L."/>
        </authorList>
    </citation>
    <scope>NUCLEOTIDE SEQUENCE</scope>
    <source>
        <strain evidence="6">FCG-7</strain>
    </source>
</reference>
<dbReference type="Pfam" id="PF00126">
    <property type="entry name" value="HTH_1"/>
    <property type="match status" value="1"/>
</dbReference>
<dbReference type="InterPro" id="IPR005119">
    <property type="entry name" value="LysR_subst-bd"/>
</dbReference>
<dbReference type="RefSeq" id="WP_348944264.1">
    <property type="nucleotide sequence ID" value="NZ_CP157355.1"/>
</dbReference>
<dbReference type="InterPro" id="IPR000847">
    <property type="entry name" value="LysR_HTH_N"/>
</dbReference>
<dbReference type="PANTHER" id="PTHR30126">
    <property type="entry name" value="HTH-TYPE TRANSCRIPTIONAL REGULATOR"/>
    <property type="match status" value="1"/>
</dbReference>
<keyword evidence="2" id="KW-0805">Transcription regulation</keyword>
<feature type="domain" description="HTH lysR-type" evidence="5">
    <location>
        <begin position="1"/>
        <end position="58"/>
    </location>
</feature>
<dbReference type="GO" id="GO:0003700">
    <property type="term" value="F:DNA-binding transcription factor activity"/>
    <property type="evidence" value="ECO:0007669"/>
    <property type="project" value="InterPro"/>
</dbReference>
<sequence length="292" mass="32411">MLTSWLRIFLEVTRQGGVMAAARHLQISQPSITSQLRKLEEHFQLELFERRNGRLILTDTAASLLPKVEQLLQQEADLEFELRQHSERQAGQLRIGATGPFYLLPLLARLRQAQPALQVDVQFGNSAVMLDALLNYQVDLAVTSQTLDDPRLMCRPLATSPLVLLVPSSDPLAHLSSVPCQQLQGATLLTREAGSVTQQAVDALLTDHQISLQRRLQLGSREAVREGVAQGLGWALMAAGEVGEHPRLRALQLSDSQVAVHEYLYLLRQRAEMRAIRSFLQLLPQAAVTAKA</sequence>
<dbReference type="CDD" id="cd05466">
    <property type="entry name" value="PBP2_LTTR_substrate"/>
    <property type="match status" value="1"/>
</dbReference>
<gene>
    <name evidence="6" type="ORF">ABHF33_12515</name>
</gene>
<dbReference type="InterPro" id="IPR036388">
    <property type="entry name" value="WH-like_DNA-bd_sf"/>
</dbReference>
<dbReference type="PANTHER" id="PTHR30126:SF94">
    <property type="entry name" value="LYSR FAMILY TRANSCRIPTIONAL REGULATOR"/>
    <property type="match status" value="1"/>
</dbReference>
<evidence type="ECO:0000256" key="2">
    <source>
        <dbReference type="ARBA" id="ARBA00023015"/>
    </source>
</evidence>
<organism evidence="6">
    <name type="scientific">Chitinibacter mangrovi</name>
    <dbReference type="NCBI Taxonomy" id="3153927"/>
    <lineage>
        <taxon>Bacteria</taxon>
        <taxon>Pseudomonadati</taxon>
        <taxon>Pseudomonadota</taxon>
        <taxon>Betaproteobacteria</taxon>
        <taxon>Neisseriales</taxon>
        <taxon>Chitinibacteraceae</taxon>
        <taxon>Chitinibacter</taxon>
    </lineage>
</organism>
<dbReference type="Gene3D" id="3.40.190.290">
    <property type="match status" value="1"/>
</dbReference>
<evidence type="ECO:0000313" key="6">
    <source>
        <dbReference type="EMBL" id="XBL99881.1"/>
    </source>
</evidence>
<dbReference type="KEGG" id="cmav:ABHF33_12515"/>
<evidence type="ECO:0000256" key="1">
    <source>
        <dbReference type="ARBA" id="ARBA00009437"/>
    </source>
</evidence>
<comment type="similarity">
    <text evidence="1">Belongs to the LysR transcriptional regulatory family.</text>
</comment>